<organism evidence="2 3">
    <name type="scientific">Portunus trituberculatus</name>
    <name type="common">Swimming crab</name>
    <name type="synonym">Neptunus trituberculatus</name>
    <dbReference type="NCBI Taxonomy" id="210409"/>
    <lineage>
        <taxon>Eukaryota</taxon>
        <taxon>Metazoa</taxon>
        <taxon>Ecdysozoa</taxon>
        <taxon>Arthropoda</taxon>
        <taxon>Crustacea</taxon>
        <taxon>Multicrustacea</taxon>
        <taxon>Malacostraca</taxon>
        <taxon>Eumalacostraca</taxon>
        <taxon>Eucarida</taxon>
        <taxon>Decapoda</taxon>
        <taxon>Pleocyemata</taxon>
        <taxon>Brachyura</taxon>
        <taxon>Eubrachyura</taxon>
        <taxon>Portunoidea</taxon>
        <taxon>Portunidae</taxon>
        <taxon>Portuninae</taxon>
        <taxon>Portunus</taxon>
    </lineage>
</organism>
<evidence type="ECO:0000313" key="3">
    <source>
        <dbReference type="Proteomes" id="UP000324222"/>
    </source>
</evidence>
<feature type="region of interest" description="Disordered" evidence="1">
    <location>
        <begin position="73"/>
        <end position="111"/>
    </location>
</feature>
<name>A0A5B7HLI8_PORTR</name>
<evidence type="ECO:0000256" key="1">
    <source>
        <dbReference type="SAM" id="MobiDB-lite"/>
    </source>
</evidence>
<comment type="caution">
    <text evidence="2">The sequence shown here is derived from an EMBL/GenBank/DDBJ whole genome shotgun (WGS) entry which is preliminary data.</text>
</comment>
<sequence length="111" mass="11941">MCLTPFFCSFSQPHTTLHLLSCPMPVPIFALFHLPYASLPTLGYGKHGPLLTSTLAPVVGTSDSDVVGKLVGVPRARPRPPPATQHSAPPFFRPAGSHDTMLSSDYIHTPH</sequence>
<protein>
    <submittedName>
        <fullName evidence="2">Uncharacterized protein</fullName>
    </submittedName>
</protein>
<accession>A0A5B7HLI8</accession>
<dbReference type="Proteomes" id="UP000324222">
    <property type="component" value="Unassembled WGS sequence"/>
</dbReference>
<dbReference type="AlphaFoldDB" id="A0A5B7HLI8"/>
<dbReference type="EMBL" id="VSRR010034234">
    <property type="protein sequence ID" value="MPC72152.1"/>
    <property type="molecule type" value="Genomic_DNA"/>
</dbReference>
<keyword evidence="3" id="KW-1185">Reference proteome</keyword>
<reference evidence="2 3" key="1">
    <citation type="submission" date="2019-05" db="EMBL/GenBank/DDBJ databases">
        <title>Another draft genome of Portunus trituberculatus and its Hox gene families provides insights of decapod evolution.</title>
        <authorList>
            <person name="Jeong J.-H."/>
            <person name="Song I."/>
            <person name="Kim S."/>
            <person name="Choi T."/>
            <person name="Kim D."/>
            <person name="Ryu S."/>
            <person name="Kim W."/>
        </authorList>
    </citation>
    <scope>NUCLEOTIDE SEQUENCE [LARGE SCALE GENOMIC DNA]</scope>
    <source>
        <tissue evidence="2">Muscle</tissue>
    </source>
</reference>
<proteinExistence type="predicted"/>
<evidence type="ECO:0000313" key="2">
    <source>
        <dbReference type="EMBL" id="MPC72152.1"/>
    </source>
</evidence>
<gene>
    <name evidence="2" type="ORF">E2C01_066446</name>
</gene>